<dbReference type="EMBL" id="CADCUN010000179">
    <property type="protein sequence ID" value="CAA9393055.1"/>
    <property type="molecule type" value="Genomic_DNA"/>
</dbReference>
<proteinExistence type="predicted"/>
<sequence>HGGRRGHSDGPAPVHHLERHRCGALGRQHHAAGLLPRRRVPRSRRADRQAHHHHPGVLAASGRVGVVAAQAHFGPRGRGQRPRRSPGPRHRRSGRL</sequence>
<evidence type="ECO:0000313" key="2">
    <source>
        <dbReference type="EMBL" id="CAA9393055.1"/>
    </source>
</evidence>
<name>A0A6J4NNQ2_9ACTN</name>
<feature type="compositionally biased region" description="Basic residues" evidence="1">
    <location>
        <begin position="78"/>
        <end position="96"/>
    </location>
</feature>
<dbReference type="AlphaFoldDB" id="A0A6J4NNQ2"/>
<organism evidence="2">
    <name type="scientific">uncultured Nocardioides sp</name>
    <dbReference type="NCBI Taxonomy" id="198441"/>
    <lineage>
        <taxon>Bacteria</taxon>
        <taxon>Bacillati</taxon>
        <taxon>Actinomycetota</taxon>
        <taxon>Actinomycetes</taxon>
        <taxon>Propionibacteriales</taxon>
        <taxon>Nocardioidaceae</taxon>
        <taxon>Nocardioides</taxon>
        <taxon>environmental samples</taxon>
    </lineage>
</organism>
<gene>
    <name evidence="2" type="ORF">AVDCRST_MAG60-1662</name>
</gene>
<reference evidence="2" key="1">
    <citation type="submission" date="2020-02" db="EMBL/GenBank/DDBJ databases">
        <authorList>
            <person name="Meier V. D."/>
        </authorList>
    </citation>
    <scope>NUCLEOTIDE SEQUENCE</scope>
    <source>
        <strain evidence="2">AVDCRST_MAG60</strain>
    </source>
</reference>
<protein>
    <submittedName>
        <fullName evidence="2">DedA protein</fullName>
    </submittedName>
</protein>
<feature type="region of interest" description="Disordered" evidence="1">
    <location>
        <begin position="1"/>
        <end position="96"/>
    </location>
</feature>
<accession>A0A6J4NNQ2</accession>
<feature type="non-terminal residue" evidence="2">
    <location>
        <position position="1"/>
    </location>
</feature>
<evidence type="ECO:0000256" key="1">
    <source>
        <dbReference type="SAM" id="MobiDB-lite"/>
    </source>
</evidence>
<feature type="non-terminal residue" evidence="2">
    <location>
        <position position="96"/>
    </location>
</feature>